<evidence type="ECO:0000256" key="1">
    <source>
        <dbReference type="SAM" id="MobiDB-lite"/>
    </source>
</evidence>
<sequence length="263" mass="28415">MLSGYSAAELLGASCGPKNAPAEVTVLHRGQRSPAGLLVHRERLAPGEVREVGGVQVTSPVRTAYDLARRGALVERVVAVDALANRHRFAPDLLLHFAVRYAGARGNDGIAEVLAHADWRAGSPMETRLRMVMVQCGLPRPEAQWVVQDERARSAVWLDLAYPEYLIGVEYEGEGHTDPAVVLTTSAATRSWSTRAGASTGTRNSTSCTAPTASWNSSAAPWTGRDRRERGRSAYLTPTTSISSARRRPQEASRPPLRLGVLV</sequence>
<gene>
    <name evidence="2" type="ORF">ACFSCY_33850</name>
</gene>
<dbReference type="EMBL" id="JBHUCP010000034">
    <property type="protein sequence ID" value="MFD1534415.1"/>
    <property type="molecule type" value="Genomic_DNA"/>
</dbReference>
<proteinExistence type="predicted"/>
<protein>
    <submittedName>
        <fullName evidence="2">Uncharacterized protein</fullName>
    </submittedName>
</protein>
<name>A0ABW4FV82_9PSEU</name>
<evidence type="ECO:0000313" key="3">
    <source>
        <dbReference type="Proteomes" id="UP001597145"/>
    </source>
</evidence>
<organism evidence="2 3">
    <name type="scientific">Pseudonocardia aurantiaca</name>
    <dbReference type="NCBI Taxonomy" id="75290"/>
    <lineage>
        <taxon>Bacteria</taxon>
        <taxon>Bacillati</taxon>
        <taxon>Actinomycetota</taxon>
        <taxon>Actinomycetes</taxon>
        <taxon>Pseudonocardiales</taxon>
        <taxon>Pseudonocardiaceae</taxon>
        <taxon>Pseudonocardia</taxon>
    </lineage>
</organism>
<feature type="compositionally biased region" description="Polar residues" evidence="1">
    <location>
        <begin position="201"/>
        <end position="220"/>
    </location>
</feature>
<reference evidence="3" key="1">
    <citation type="journal article" date="2019" name="Int. J. Syst. Evol. Microbiol.">
        <title>The Global Catalogue of Microorganisms (GCM) 10K type strain sequencing project: providing services to taxonomists for standard genome sequencing and annotation.</title>
        <authorList>
            <consortium name="The Broad Institute Genomics Platform"/>
            <consortium name="The Broad Institute Genome Sequencing Center for Infectious Disease"/>
            <person name="Wu L."/>
            <person name="Ma J."/>
        </authorList>
    </citation>
    <scope>NUCLEOTIDE SEQUENCE [LARGE SCALE GENOMIC DNA]</scope>
    <source>
        <strain evidence="3">JCM 12165</strain>
    </source>
</reference>
<comment type="caution">
    <text evidence="2">The sequence shown here is derived from an EMBL/GenBank/DDBJ whole genome shotgun (WGS) entry which is preliminary data.</text>
</comment>
<feature type="region of interest" description="Disordered" evidence="1">
    <location>
        <begin position="192"/>
        <end position="263"/>
    </location>
</feature>
<dbReference type="RefSeq" id="WP_343984102.1">
    <property type="nucleotide sequence ID" value="NZ_BAAAJG010000017.1"/>
</dbReference>
<accession>A0ABW4FV82</accession>
<keyword evidence="3" id="KW-1185">Reference proteome</keyword>
<dbReference type="Proteomes" id="UP001597145">
    <property type="component" value="Unassembled WGS sequence"/>
</dbReference>
<evidence type="ECO:0000313" key="2">
    <source>
        <dbReference type="EMBL" id="MFD1534415.1"/>
    </source>
</evidence>